<evidence type="ECO:0000313" key="2">
    <source>
        <dbReference type="Proteomes" id="UP000525078"/>
    </source>
</evidence>
<evidence type="ECO:0000313" key="1">
    <source>
        <dbReference type="EMBL" id="KAF4353623.1"/>
    </source>
</evidence>
<dbReference type="AlphaFoldDB" id="A0A7J6E5A4"/>
<comment type="caution">
    <text evidence="1">The sequence shown here is derived from an EMBL/GenBank/DDBJ whole genome shotgun (WGS) entry which is preliminary data.</text>
</comment>
<accession>A0A7J6E5A4</accession>
<protein>
    <submittedName>
        <fullName evidence="1">Uncharacterized protein</fullName>
    </submittedName>
</protein>
<proteinExistence type="predicted"/>
<name>A0A7J6E5A4_CANSA</name>
<sequence>MVGERNNTGRANVGRMTGDDGLVVASSSDRRFLTVLGLTRAWFWQLHFEGDAVKVRHGWWISGLVVAGRLRLGVRWAKGILIWGRDYCGNCLESSYRLGVRWAKGI</sequence>
<organism evidence="1 2">
    <name type="scientific">Cannabis sativa</name>
    <name type="common">Hemp</name>
    <name type="synonym">Marijuana</name>
    <dbReference type="NCBI Taxonomy" id="3483"/>
    <lineage>
        <taxon>Eukaryota</taxon>
        <taxon>Viridiplantae</taxon>
        <taxon>Streptophyta</taxon>
        <taxon>Embryophyta</taxon>
        <taxon>Tracheophyta</taxon>
        <taxon>Spermatophyta</taxon>
        <taxon>Magnoliopsida</taxon>
        <taxon>eudicotyledons</taxon>
        <taxon>Gunneridae</taxon>
        <taxon>Pentapetalae</taxon>
        <taxon>rosids</taxon>
        <taxon>fabids</taxon>
        <taxon>Rosales</taxon>
        <taxon>Cannabaceae</taxon>
        <taxon>Cannabis</taxon>
    </lineage>
</organism>
<gene>
    <name evidence="1" type="ORF">F8388_017946</name>
</gene>
<reference evidence="1 2" key="1">
    <citation type="journal article" date="2020" name="bioRxiv">
        <title>Sequence and annotation of 42 cannabis genomes reveals extensive copy number variation in cannabinoid synthesis and pathogen resistance genes.</title>
        <authorList>
            <person name="Mckernan K.J."/>
            <person name="Helbert Y."/>
            <person name="Kane L.T."/>
            <person name="Ebling H."/>
            <person name="Zhang L."/>
            <person name="Liu B."/>
            <person name="Eaton Z."/>
            <person name="Mclaughlin S."/>
            <person name="Kingan S."/>
            <person name="Baybayan P."/>
            <person name="Concepcion G."/>
            <person name="Jordan M."/>
            <person name="Riva A."/>
            <person name="Barbazuk W."/>
            <person name="Harkins T."/>
        </authorList>
    </citation>
    <scope>NUCLEOTIDE SEQUENCE [LARGE SCALE GENOMIC DNA]</scope>
    <source>
        <strain evidence="2">cv. Jamaican Lion 4</strain>
        <tissue evidence="1">Leaf</tissue>
    </source>
</reference>
<dbReference type="EMBL" id="JAATIP010000291">
    <property type="protein sequence ID" value="KAF4353623.1"/>
    <property type="molecule type" value="Genomic_DNA"/>
</dbReference>
<dbReference type="Proteomes" id="UP000525078">
    <property type="component" value="Unassembled WGS sequence"/>
</dbReference>